<feature type="coiled-coil region" evidence="6">
    <location>
        <begin position="54"/>
        <end position="88"/>
    </location>
</feature>
<feature type="transmembrane region" description="Helical" evidence="7">
    <location>
        <begin position="600"/>
        <end position="620"/>
    </location>
</feature>
<reference evidence="10" key="1">
    <citation type="submission" date="2025-08" db="UniProtKB">
        <authorList>
            <consortium name="RefSeq"/>
        </authorList>
    </citation>
    <scope>IDENTIFICATION</scope>
    <source>
        <tissue evidence="10">Gonads</tissue>
    </source>
</reference>
<evidence type="ECO:0000256" key="1">
    <source>
        <dbReference type="ARBA" id="ARBA00004128"/>
    </source>
</evidence>
<dbReference type="InterPro" id="IPR042267">
    <property type="entry name" value="VTC_sf"/>
</dbReference>
<dbReference type="InParanoid" id="A0A1S3JTV5"/>
<dbReference type="Gene3D" id="3.20.100.30">
    <property type="entry name" value="VTC, catalytic tunnel domain"/>
    <property type="match status" value="1"/>
</dbReference>
<keyword evidence="3 7" id="KW-0812">Transmembrane</keyword>
<dbReference type="PROSITE" id="PS51382">
    <property type="entry name" value="SPX"/>
    <property type="match status" value="1"/>
</dbReference>
<accession>A0A1S3JTV5</accession>
<feature type="transmembrane region" description="Helical" evidence="7">
    <location>
        <begin position="669"/>
        <end position="687"/>
    </location>
</feature>
<evidence type="ECO:0000313" key="9">
    <source>
        <dbReference type="Proteomes" id="UP000085678"/>
    </source>
</evidence>
<keyword evidence="4 7" id="KW-1133">Transmembrane helix</keyword>
<organism evidence="9 10">
    <name type="scientific">Lingula anatina</name>
    <name type="common">Brachiopod</name>
    <name type="synonym">Lingula unguis</name>
    <dbReference type="NCBI Taxonomy" id="7574"/>
    <lineage>
        <taxon>Eukaryota</taxon>
        <taxon>Metazoa</taxon>
        <taxon>Spiralia</taxon>
        <taxon>Lophotrochozoa</taxon>
        <taxon>Brachiopoda</taxon>
        <taxon>Linguliformea</taxon>
        <taxon>Lingulata</taxon>
        <taxon>Lingulida</taxon>
        <taxon>Linguloidea</taxon>
        <taxon>Lingulidae</taxon>
        <taxon>Lingula</taxon>
    </lineage>
</organism>
<dbReference type="PANTHER" id="PTHR46140">
    <property type="entry name" value="VACUOLAR TRANSPORTER CHAPERONE 1-RELATED"/>
    <property type="match status" value="1"/>
</dbReference>
<dbReference type="AlphaFoldDB" id="A0A1S3JTV5"/>
<dbReference type="Proteomes" id="UP000085678">
    <property type="component" value="Unplaced"/>
</dbReference>
<dbReference type="GeneID" id="106175888"/>
<dbReference type="Pfam" id="PF02656">
    <property type="entry name" value="DUF202"/>
    <property type="match status" value="1"/>
</dbReference>
<dbReference type="KEGG" id="lak:106175888"/>
<evidence type="ECO:0000256" key="5">
    <source>
        <dbReference type="ARBA" id="ARBA00023136"/>
    </source>
</evidence>
<comment type="subcellular location">
    <subcellularLocation>
        <location evidence="1">Vacuole membrane</location>
        <topology evidence="1">Multi-pass membrane protein</topology>
    </subcellularLocation>
</comment>
<name>A0A1S3JTV5_LINAN</name>
<protein>
    <submittedName>
        <fullName evidence="10">Vacuolar transporter chaperone 4-like</fullName>
    </submittedName>
</protein>
<dbReference type="Pfam" id="PF09359">
    <property type="entry name" value="VTC"/>
    <property type="match status" value="1"/>
</dbReference>
<dbReference type="InterPro" id="IPR004331">
    <property type="entry name" value="SPX_dom"/>
</dbReference>
<dbReference type="OrthoDB" id="6493944at2759"/>
<keyword evidence="6" id="KW-0175">Coiled coil</keyword>
<dbReference type="InterPro" id="IPR018966">
    <property type="entry name" value="VTC_domain"/>
</dbReference>
<proteinExistence type="predicted"/>
<evidence type="ECO:0000256" key="2">
    <source>
        <dbReference type="ARBA" id="ARBA00022554"/>
    </source>
</evidence>
<dbReference type="RefSeq" id="XP_013413499.1">
    <property type="nucleotide sequence ID" value="XM_013558045.1"/>
</dbReference>
<gene>
    <name evidence="10" type="primary">LOC106175888</name>
</gene>
<evidence type="ECO:0000256" key="3">
    <source>
        <dbReference type="ARBA" id="ARBA00022692"/>
    </source>
</evidence>
<feature type="domain" description="SPX" evidence="8">
    <location>
        <begin position="1"/>
        <end position="145"/>
    </location>
</feature>
<evidence type="ECO:0000256" key="6">
    <source>
        <dbReference type="SAM" id="Coils"/>
    </source>
</evidence>
<dbReference type="GO" id="GO:0006799">
    <property type="term" value="P:polyphosphate biosynthetic process"/>
    <property type="evidence" value="ECO:0007669"/>
    <property type="project" value="UniProtKB-ARBA"/>
</dbReference>
<feature type="transmembrane region" description="Helical" evidence="7">
    <location>
        <begin position="627"/>
        <end position="649"/>
    </location>
</feature>
<keyword evidence="5 7" id="KW-0472">Membrane</keyword>
<evidence type="ECO:0000256" key="4">
    <source>
        <dbReference type="ARBA" id="ARBA00022989"/>
    </source>
</evidence>
<evidence type="ECO:0000259" key="8">
    <source>
        <dbReference type="PROSITE" id="PS51382"/>
    </source>
</evidence>
<sequence>MKYEEQFNRFCLESKHGYQSLQYDTLKSFIQRSSGNDSEGEFVQILIDELGRTKQFISVKIKELRITLQRLQNQEDDLQQKCQSSKSKRENGFSPIQRLTELTDNFVEELKELAKFTLLNGEGFRMIVEQHDKLTGVVSNWYFAQNHEQFFGRAFNELEAFLFHVSAVYGTIRSVQAECEGSKGSDSEENGESDVFERKSVKYWVKAEDTFAVKAALIKHLPVYVFKDKKRTKFPAKQKISPDENLLESTPPSTTWVSSVYLDNPSLACYHRRVKLEEGAFLIRLRWYNLPHGKNSPRIDGPPGAEVFVERKTHHESWVWESSIKERFLLAEDDVKGYMLGESKSIPREAKKALASDIQGQITKENLQPLVRTVYKRTAFQLPDNNDVRITIDVDLTMIDEGDRLRCESEWKRNEEGIIKNQDYRLFPYTILEVKLRIPPPEWLDALVESPFIRPVPKFSKFQHSAASFFPLKVKEFPYWYNDDVIQKNNRVYNKVISDRGKNDYLFQDEDSAYVTAGDHSSGTLNYAGSSRESITMTIESGKIPDIQEEQKSLRYRNFILPKFSKTHHKTNPDNQKEQPKAMKRLKVEPKTYFANERTFIQWLTSSLLLVTLSGALVSLGDRDARVVGLLFMPLAILILIYAAVMFYLRLYRIRHHSKSGYHDVIGPAVLTVFLCVAMLSTFSLHFRKYSSLFKEEDIPEIPLPKSNLHFGLHESHRCHRLNISLPPFFEPSDALLDHSGLYLWTCSGNVLAKIHLQSEKVEEYIQISEKERYDIEGLTFGSSAAPDVIYIATEYPTNQALLYNLQDQTVVDAIELNQFLGEKPVFEGITYSEMSWYGNPQKDNTSGTFFGSSTDFIQVFFLKSETSSGKPVPVPLQAIEVETKIGSLTVFNNSLFALLDNLRVLRSWDLATSEMREYKLPTASKQWEGIAFDNTVLNSSSPPGEVITYLVMDSPPQIWQLLFSREKGFLEC</sequence>
<dbReference type="GO" id="GO:0005774">
    <property type="term" value="C:vacuolar membrane"/>
    <property type="evidence" value="ECO:0007669"/>
    <property type="project" value="UniProtKB-SubCell"/>
</dbReference>
<keyword evidence="9" id="KW-1185">Reference proteome</keyword>
<dbReference type="InterPro" id="IPR051572">
    <property type="entry name" value="VTC_Complex_Subunit"/>
</dbReference>
<dbReference type="PANTHER" id="PTHR46140:SF1">
    <property type="entry name" value="VACUOLAR TRANSPORTER CHAPERONE COMPLEX SUBUNIT 4-RELATED"/>
    <property type="match status" value="1"/>
</dbReference>
<keyword evidence="2" id="KW-0926">Vacuole</keyword>
<evidence type="ECO:0000313" key="10">
    <source>
        <dbReference type="RefSeq" id="XP_013413499.1"/>
    </source>
</evidence>
<evidence type="ECO:0000256" key="7">
    <source>
        <dbReference type="SAM" id="Phobius"/>
    </source>
</evidence>
<dbReference type="InterPro" id="IPR003807">
    <property type="entry name" value="DUF202"/>
</dbReference>